<dbReference type="OrthoDB" id="4160091at2759"/>
<evidence type="ECO:0000313" key="2">
    <source>
        <dbReference type="EMBL" id="ROW02463.1"/>
    </source>
</evidence>
<evidence type="ECO:0000256" key="1">
    <source>
        <dbReference type="SAM" id="MobiDB-lite"/>
    </source>
</evidence>
<organism evidence="2 3">
    <name type="scientific">Cytospora schulzeri</name>
    <dbReference type="NCBI Taxonomy" id="448051"/>
    <lineage>
        <taxon>Eukaryota</taxon>
        <taxon>Fungi</taxon>
        <taxon>Dikarya</taxon>
        <taxon>Ascomycota</taxon>
        <taxon>Pezizomycotina</taxon>
        <taxon>Sordariomycetes</taxon>
        <taxon>Sordariomycetidae</taxon>
        <taxon>Diaporthales</taxon>
        <taxon>Cytosporaceae</taxon>
        <taxon>Cytospora</taxon>
    </lineage>
</organism>
<keyword evidence="3" id="KW-1185">Reference proteome</keyword>
<feature type="region of interest" description="Disordered" evidence="1">
    <location>
        <begin position="1"/>
        <end position="151"/>
    </location>
</feature>
<dbReference type="AlphaFoldDB" id="A0A423WGI1"/>
<proteinExistence type="predicted"/>
<reference evidence="2 3" key="1">
    <citation type="submission" date="2015-09" db="EMBL/GenBank/DDBJ databases">
        <title>Host preference determinants of Valsa canker pathogens revealed by comparative genomics.</title>
        <authorList>
            <person name="Yin Z."/>
            <person name="Huang L."/>
        </authorList>
    </citation>
    <scope>NUCLEOTIDE SEQUENCE [LARGE SCALE GENOMIC DNA]</scope>
    <source>
        <strain evidence="2 3">03-1</strain>
    </source>
</reference>
<feature type="compositionally biased region" description="Low complexity" evidence="1">
    <location>
        <begin position="65"/>
        <end position="76"/>
    </location>
</feature>
<name>A0A423WGI1_9PEZI</name>
<dbReference type="Proteomes" id="UP000283895">
    <property type="component" value="Unassembled WGS sequence"/>
</dbReference>
<feature type="compositionally biased region" description="Basic and acidic residues" evidence="1">
    <location>
        <begin position="37"/>
        <end position="54"/>
    </location>
</feature>
<evidence type="ECO:0000313" key="3">
    <source>
        <dbReference type="Proteomes" id="UP000283895"/>
    </source>
</evidence>
<comment type="caution">
    <text evidence="2">The sequence shown here is derived from an EMBL/GenBank/DDBJ whole genome shotgun (WGS) entry which is preliminary data.</text>
</comment>
<protein>
    <submittedName>
        <fullName evidence="2">Uncharacterized protein</fullName>
    </submittedName>
</protein>
<feature type="compositionally biased region" description="Basic residues" evidence="1">
    <location>
        <begin position="16"/>
        <end position="29"/>
    </location>
</feature>
<sequence length="151" mass="15871">MPLRLPPQAAASLRPTRPHHHHFIPRHRYYSSPIKFDQTKESNDPNGKLREDQPFNKTNSGKGGSSSSSPSSSSSSHPAKQGDPQEKPSRSTGVRSEGEGAGDEGGKAAPPPKGKVHKGDKEAVDGALQHSVKRPIPGAGSTSEGRGGDAL</sequence>
<dbReference type="EMBL" id="LKEA01000017">
    <property type="protein sequence ID" value="ROW02463.1"/>
    <property type="molecule type" value="Genomic_DNA"/>
</dbReference>
<gene>
    <name evidence="2" type="ORF">VMCG_06141</name>
</gene>
<accession>A0A423WGI1</accession>